<dbReference type="InterPro" id="IPR021727">
    <property type="entry name" value="DUF3299"/>
</dbReference>
<dbReference type="STRING" id="1091494.MEALZ_3014"/>
<feature type="chain" id="PRO_5003468632" description="Lipoprotein" evidence="1">
    <location>
        <begin position="26"/>
        <end position="193"/>
    </location>
</feature>
<evidence type="ECO:0000256" key="1">
    <source>
        <dbReference type="SAM" id="SignalP"/>
    </source>
</evidence>
<protein>
    <recommendedName>
        <fullName evidence="4">Lipoprotein</fullName>
    </recommendedName>
</protein>
<dbReference type="Gene3D" id="2.40.50.870">
    <property type="entry name" value="Protein of unknown function (DUF3299)"/>
    <property type="match status" value="1"/>
</dbReference>
<reference evidence="3" key="1">
    <citation type="journal article" date="2012" name="J. Bacteriol.">
        <title>Genome sequence of the haloalkaliphilic methanotrophic bacterium Methylomicrobium alcaliphilum 20Z.</title>
        <authorList>
            <person name="Vuilleumier S."/>
            <person name="Khmelenina V.N."/>
            <person name="Bringel F."/>
            <person name="Reshetnikov A.S."/>
            <person name="Lajus A."/>
            <person name="Mangenot S."/>
            <person name="Rouy Z."/>
            <person name="Op den Camp H.J."/>
            <person name="Jetten M.S."/>
            <person name="Dispirito A.A."/>
            <person name="Dunfield P."/>
            <person name="Klotz M.G."/>
            <person name="Semrau J.D."/>
            <person name="Stein L.Y."/>
            <person name="Barbe V."/>
            <person name="Medigue C."/>
            <person name="Trotsenko Y.A."/>
            <person name="Kalyuzhnaya M.G."/>
        </authorList>
    </citation>
    <scope>NUCLEOTIDE SEQUENCE [LARGE SCALE GENOMIC DNA]</scope>
    <source>
        <strain evidence="3">DSM 19304 / NCIMB 14124 / VKM B-2133 / 20Z</strain>
    </source>
</reference>
<proteinExistence type="predicted"/>
<dbReference type="Proteomes" id="UP000008315">
    <property type="component" value="Chromosome"/>
</dbReference>
<dbReference type="AlphaFoldDB" id="G4T206"/>
<keyword evidence="3" id="KW-1185">Reference proteome</keyword>
<dbReference type="Pfam" id="PF11736">
    <property type="entry name" value="DUF3299"/>
    <property type="match status" value="1"/>
</dbReference>
<evidence type="ECO:0000313" key="2">
    <source>
        <dbReference type="EMBL" id="CCE24680.1"/>
    </source>
</evidence>
<gene>
    <name evidence="2" type="ordered locus">MEALZ_3014</name>
</gene>
<keyword evidence="1" id="KW-0732">Signal</keyword>
<dbReference type="PATRIC" id="fig|271065.3.peg.3106"/>
<evidence type="ECO:0008006" key="4">
    <source>
        <dbReference type="Google" id="ProtNLM"/>
    </source>
</evidence>
<dbReference type="KEGG" id="mah:MEALZ_3014"/>
<evidence type="ECO:0000313" key="3">
    <source>
        <dbReference type="Proteomes" id="UP000008315"/>
    </source>
</evidence>
<dbReference type="RefSeq" id="WP_014149443.1">
    <property type="nucleotide sequence ID" value="NC_016112.1"/>
</dbReference>
<feature type="signal peptide" evidence="1">
    <location>
        <begin position="1"/>
        <end position="25"/>
    </location>
</feature>
<dbReference type="EMBL" id="FO082060">
    <property type="protein sequence ID" value="CCE24680.1"/>
    <property type="molecule type" value="Genomic_DNA"/>
</dbReference>
<organism evidence="2 3">
    <name type="scientific">Methylotuvimicrobium alcaliphilum (strain DSM 19304 / NCIMB 14124 / VKM B-2133 / 20Z)</name>
    <name type="common">Methylomicrobium alcaliphilum</name>
    <dbReference type="NCBI Taxonomy" id="1091494"/>
    <lineage>
        <taxon>Bacteria</taxon>
        <taxon>Pseudomonadati</taxon>
        <taxon>Pseudomonadota</taxon>
        <taxon>Gammaproteobacteria</taxon>
        <taxon>Methylococcales</taxon>
        <taxon>Methylococcaceae</taxon>
        <taxon>Methylotuvimicrobium</taxon>
    </lineage>
</organism>
<accession>G4T206</accession>
<dbReference type="HOGENOM" id="CLU_099457_1_0_6"/>
<name>G4T206_META2</name>
<sequence>MKIVHTLLKLILCLALAMPVLSVSADSYKTLEWTDLMPQSDLDALMNGPEITHDTPEIPIDSQISNQVRQAIEQAADSAYQKALVSTDVRPELNETKVRIPGFMVPLEFNDKQQVTEFFVVPYFGACIHVPPPPPNQLIHVVYPKGFKLQDLYMPFWFQGVLKTALFSKDVGTGKAVSAYSMQVVTIDDYEEE</sequence>